<comment type="caution">
    <text evidence="1">The sequence shown here is derived from an EMBL/GenBank/DDBJ whole genome shotgun (WGS) entry which is preliminary data.</text>
</comment>
<dbReference type="Proteomes" id="UP000245202">
    <property type="component" value="Unassembled WGS sequence"/>
</dbReference>
<evidence type="ECO:0000313" key="2">
    <source>
        <dbReference type="Proteomes" id="UP000245202"/>
    </source>
</evidence>
<accession>A0A2R5EZ03</accession>
<reference evidence="1 2" key="1">
    <citation type="submission" date="2017-08" db="EMBL/GenBank/DDBJ databases">
        <title>Substantial Increase in Enzyme Production by Combined Drug-Resistance Mutations in Paenibacillus agaridevorans.</title>
        <authorList>
            <person name="Tanaka Y."/>
            <person name="Funane K."/>
            <person name="Hosaka T."/>
            <person name="Shiwa Y."/>
            <person name="Fujita N."/>
            <person name="Miyazaki T."/>
            <person name="Yoshikawa H."/>
            <person name="Murakami K."/>
            <person name="Kasahara K."/>
            <person name="Inaoka T."/>
            <person name="Hiraga Y."/>
            <person name="Ochi K."/>
        </authorList>
    </citation>
    <scope>NUCLEOTIDE SEQUENCE [LARGE SCALE GENOMIC DNA]</scope>
    <source>
        <strain evidence="1 2">T-3040</strain>
    </source>
</reference>
<organism evidence="1 2">
    <name type="scientific">Paenibacillus agaridevorans</name>
    <dbReference type="NCBI Taxonomy" id="171404"/>
    <lineage>
        <taxon>Bacteria</taxon>
        <taxon>Bacillati</taxon>
        <taxon>Bacillota</taxon>
        <taxon>Bacilli</taxon>
        <taxon>Bacillales</taxon>
        <taxon>Paenibacillaceae</taxon>
        <taxon>Paenibacillus</taxon>
    </lineage>
</organism>
<sequence>MEWYERYKPRIRNVFGQALETIGRFPPPIHELGITYAEKFNPANQDGGKDYICMLLPYWMKEKAEISEEQCGQLALANVYGMLYFFIQDDVMDSKVAGGDWKSQLALGSLLQQEMFWIFRALFPSDSPFWRYYDGYVRTWADSVVSEGRGNYFLTNPLLTSGKAAPVKISAVGALLLDASAPSTSTEQRIALTEEAIDIALMTLQMLDDWADWEEDLADGSYNGLLAMIAAGWNGDFSVKSVPPYNTEGLTKERIEAAIYVRCCMKPYANIAGGFQDRLLQNTSAPTDLLAFNAYMIDTLESIANQHEQRKRKLLGGGINLLFEKRNVETGRTTCS</sequence>
<proteinExistence type="predicted"/>
<evidence type="ECO:0000313" key="1">
    <source>
        <dbReference type="EMBL" id="GBG10879.1"/>
    </source>
</evidence>
<name>A0A2R5EZ03_9BACL</name>
<dbReference type="RefSeq" id="WP_108995288.1">
    <property type="nucleotide sequence ID" value="NZ_BDQX01000356.1"/>
</dbReference>
<dbReference type="EMBL" id="BDQX01000356">
    <property type="protein sequence ID" value="GBG10879.1"/>
    <property type="molecule type" value="Genomic_DNA"/>
</dbReference>
<gene>
    <name evidence="1" type="ORF">PAT3040_05649</name>
</gene>
<protein>
    <submittedName>
        <fullName evidence="1">Uncharacterized protein</fullName>
    </submittedName>
</protein>
<dbReference type="AlphaFoldDB" id="A0A2R5EZ03"/>
<keyword evidence="2" id="KW-1185">Reference proteome</keyword>